<comment type="function">
    <text evidence="6">Acts both as a biotin--[acetyl-CoA-carboxylase] ligase and a repressor.</text>
</comment>
<dbReference type="GO" id="GO:0004077">
    <property type="term" value="F:biotin--[biotin carboxyl-carrier protein] ligase activity"/>
    <property type="evidence" value="ECO:0007669"/>
    <property type="project" value="UniProtKB-UniRule"/>
</dbReference>
<evidence type="ECO:0000256" key="1">
    <source>
        <dbReference type="ARBA" id="ARBA00022598"/>
    </source>
</evidence>
<dbReference type="SUPFAM" id="SSF46785">
    <property type="entry name" value="Winged helix' DNA-binding domain"/>
    <property type="match status" value="1"/>
</dbReference>
<dbReference type="Pfam" id="PF02237">
    <property type="entry name" value="BPL_C"/>
    <property type="match status" value="1"/>
</dbReference>
<reference evidence="8 9" key="1">
    <citation type="submission" date="2007-05" db="EMBL/GenBank/DDBJ databases">
        <title>Complete sequence of Geobacter uraniireducens Rf4.</title>
        <authorList>
            <consortium name="US DOE Joint Genome Institute"/>
            <person name="Copeland A."/>
            <person name="Lucas S."/>
            <person name="Lapidus A."/>
            <person name="Barry K."/>
            <person name="Detter J.C."/>
            <person name="Glavina del Rio T."/>
            <person name="Hammon N."/>
            <person name="Israni S."/>
            <person name="Dalin E."/>
            <person name="Tice H."/>
            <person name="Pitluck S."/>
            <person name="Chertkov O."/>
            <person name="Brettin T."/>
            <person name="Bruce D."/>
            <person name="Han C."/>
            <person name="Schmutz J."/>
            <person name="Larimer F."/>
            <person name="Land M."/>
            <person name="Hauser L."/>
            <person name="Kyrpides N."/>
            <person name="Mikhailova N."/>
            <person name="Shelobolina E."/>
            <person name="Aklujkar M."/>
            <person name="Lovley D."/>
            <person name="Richardson P."/>
        </authorList>
    </citation>
    <scope>NUCLEOTIDE SEQUENCE [LARGE SCALE GENOMIC DNA]</scope>
    <source>
        <strain evidence="9">ATCC BAA-1134 / JCM 13001 / Rf4</strain>
    </source>
</reference>
<feature type="DNA-binding region" description="H-T-H motif" evidence="6">
    <location>
        <begin position="34"/>
        <end position="53"/>
    </location>
</feature>
<dbReference type="CDD" id="cd16442">
    <property type="entry name" value="BPL"/>
    <property type="match status" value="1"/>
</dbReference>
<dbReference type="STRING" id="351605.Gura_2817"/>
<keyword evidence="9" id="KW-1185">Reference proteome</keyword>
<comment type="catalytic activity">
    <reaction evidence="5 6">
        <text>biotin + L-lysyl-[protein] + ATP = N(6)-biotinyl-L-lysyl-[protein] + AMP + diphosphate + H(+)</text>
        <dbReference type="Rhea" id="RHEA:11756"/>
        <dbReference type="Rhea" id="RHEA-COMP:9752"/>
        <dbReference type="Rhea" id="RHEA-COMP:10505"/>
        <dbReference type="ChEBI" id="CHEBI:15378"/>
        <dbReference type="ChEBI" id="CHEBI:29969"/>
        <dbReference type="ChEBI" id="CHEBI:30616"/>
        <dbReference type="ChEBI" id="CHEBI:33019"/>
        <dbReference type="ChEBI" id="CHEBI:57586"/>
        <dbReference type="ChEBI" id="CHEBI:83144"/>
        <dbReference type="ChEBI" id="CHEBI:456215"/>
        <dbReference type="EC" id="6.3.4.15"/>
    </reaction>
</comment>
<dbReference type="PANTHER" id="PTHR12835:SF5">
    <property type="entry name" value="BIOTIN--PROTEIN LIGASE"/>
    <property type="match status" value="1"/>
</dbReference>
<dbReference type="InterPro" id="IPR004143">
    <property type="entry name" value="BPL_LPL_catalytic"/>
</dbReference>
<dbReference type="NCBIfam" id="TIGR00121">
    <property type="entry name" value="birA_ligase"/>
    <property type="match status" value="1"/>
</dbReference>
<dbReference type="InterPro" id="IPR008988">
    <property type="entry name" value="Transcriptional_repressor_C"/>
</dbReference>
<dbReference type="AlphaFoldDB" id="A5G5C2"/>
<dbReference type="EMBL" id="CP000698">
    <property type="protein sequence ID" value="ABQ26990.1"/>
    <property type="molecule type" value="Genomic_DNA"/>
</dbReference>
<dbReference type="PROSITE" id="PS51733">
    <property type="entry name" value="BPL_LPL_CATALYTIC"/>
    <property type="match status" value="1"/>
</dbReference>
<keyword evidence="6" id="KW-0804">Transcription</keyword>
<keyword evidence="3 6" id="KW-0067">ATP-binding</keyword>
<dbReference type="Gene3D" id="1.10.10.10">
    <property type="entry name" value="Winged helix-like DNA-binding domain superfamily/Winged helix DNA-binding domain"/>
    <property type="match status" value="1"/>
</dbReference>
<accession>A5G5C2</accession>
<organism evidence="8 9">
    <name type="scientific">Geotalea uraniireducens (strain Rf4)</name>
    <name type="common">Geobacter uraniireducens</name>
    <dbReference type="NCBI Taxonomy" id="351605"/>
    <lineage>
        <taxon>Bacteria</taxon>
        <taxon>Pseudomonadati</taxon>
        <taxon>Thermodesulfobacteriota</taxon>
        <taxon>Desulfuromonadia</taxon>
        <taxon>Geobacterales</taxon>
        <taxon>Geobacteraceae</taxon>
        <taxon>Geotalea</taxon>
    </lineage>
</organism>
<dbReference type="InterPro" id="IPR036388">
    <property type="entry name" value="WH-like_DNA-bd_sf"/>
</dbReference>
<keyword evidence="4 6" id="KW-0092">Biotin</keyword>
<dbReference type="OrthoDB" id="9807064at2"/>
<proteinExistence type="inferred from homology"/>
<dbReference type="InterPro" id="IPR003142">
    <property type="entry name" value="BPL_C"/>
</dbReference>
<evidence type="ECO:0000256" key="3">
    <source>
        <dbReference type="ARBA" id="ARBA00022840"/>
    </source>
</evidence>
<keyword evidence="2 6" id="KW-0547">Nucleotide-binding</keyword>
<dbReference type="Pfam" id="PF03099">
    <property type="entry name" value="BPL_LplA_LipB"/>
    <property type="match status" value="1"/>
</dbReference>
<dbReference type="Gene3D" id="3.30.930.10">
    <property type="entry name" value="Bira Bifunctional Protein, Domain 2"/>
    <property type="match status" value="1"/>
</dbReference>
<dbReference type="SUPFAM" id="SSF55681">
    <property type="entry name" value="Class II aaRS and biotin synthetases"/>
    <property type="match status" value="1"/>
</dbReference>
<dbReference type="InterPro" id="IPR030855">
    <property type="entry name" value="Bifunct_BirA"/>
</dbReference>
<feature type="binding site" evidence="6">
    <location>
        <position position="200"/>
    </location>
    <ligand>
        <name>biotin</name>
        <dbReference type="ChEBI" id="CHEBI:57586"/>
    </ligand>
</feature>
<gene>
    <name evidence="6" type="primary">birA</name>
    <name evidence="8" type="ordered locus">Gura_2817</name>
</gene>
<keyword evidence="6" id="KW-0805">Transcription regulation</keyword>
<dbReference type="InterPro" id="IPR036390">
    <property type="entry name" value="WH_DNA-bd_sf"/>
</dbReference>
<dbReference type="GO" id="GO:0005524">
    <property type="term" value="F:ATP binding"/>
    <property type="evidence" value="ECO:0007669"/>
    <property type="project" value="UniProtKB-UniRule"/>
</dbReference>
<dbReference type="EC" id="6.3.4.15" evidence="6"/>
<dbReference type="RefSeq" id="WP_011939664.1">
    <property type="nucleotide sequence ID" value="NC_009483.1"/>
</dbReference>
<dbReference type="HOGENOM" id="CLU_051096_0_0_7"/>
<dbReference type="Pfam" id="PF08279">
    <property type="entry name" value="HTH_11"/>
    <property type="match status" value="1"/>
</dbReference>
<keyword evidence="6" id="KW-0238">DNA-binding</keyword>
<protein>
    <recommendedName>
        <fullName evidence="6">Bifunctional ligase/repressor BirA</fullName>
    </recommendedName>
    <alternativeName>
        <fullName evidence="6">Biotin--[acetyl-CoA-carboxylase] ligase</fullName>
        <ecNumber evidence="6">6.3.4.15</ecNumber>
    </alternativeName>
    <alternativeName>
        <fullName evidence="6">Biotin--protein ligase</fullName>
    </alternativeName>
    <alternativeName>
        <fullName evidence="6">Biotin-[acetyl-CoA carboxylase] synthetase</fullName>
    </alternativeName>
</protein>
<comment type="caution">
    <text evidence="6">Lacks conserved residue(s) required for the propagation of feature annotation.</text>
</comment>
<dbReference type="GO" id="GO:0003677">
    <property type="term" value="F:DNA binding"/>
    <property type="evidence" value="ECO:0007669"/>
    <property type="project" value="UniProtKB-UniRule"/>
</dbReference>
<evidence type="ECO:0000256" key="4">
    <source>
        <dbReference type="ARBA" id="ARBA00023267"/>
    </source>
</evidence>
<dbReference type="InterPro" id="IPR013196">
    <property type="entry name" value="HTH_11"/>
</dbReference>
<dbReference type="KEGG" id="gur:Gura_2817"/>
<dbReference type="InterPro" id="IPR045864">
    <property type="entry name" value="aa-tRNA-synth_II/BPL/LPL"/>
</dbReference>
<dbReference type="GO" id="GO:0006355">
    <property type="term" value="P:regulation of DNA-templated transcription"/>
    <property type="evidence" value="ECO:0007669"/>
    <property type="project" value="UniProtKB-UniRule"/>
</dbReference>
<evidence type="ECO:0000313" key="8">
    <source>
        <dbReference type="EMBL" id="ABQ26990.1"/>
    </source>
</evidence>
<dbReference type="PANTHER" id="PTHR12835">
    <property type="entry name" value="BIOTIN PROTEIN LIGASE"/>
    <property type="match status" value="1"/>
</dbReference>
<dbReference type="Proteomes" id="UP000006695">
    <property type="component" value="Chromosome"/>
</dbReference>
<evidence type="ECO:0000256" key="2">
    <source>
        <dbReference type="ARBA" id="ARBA00022741"/>
    </source>
</evidence>
<dbReference type="HAMAP" id="MF_00978">
    <property type="entry name" value="Bifunct_BirA"/>
    <property type="match status" value="1"/>
</dbReference>
<keyword evidence="1 6" id="KW-0436">Ligase</keyword>
<dbReference type="GO" id="GO:0005737">
    <property type="term" value="C:cytoplasm"/>
    <property type="evidence" value="ECO:0007669"/>
    <property type="project" value="TreeGrafter"/>
</dbReference>
<name>A5G5C2_GEOUR</name>
<feature type="binding site" evidence="6">
    <location>
        <position position="129"/>
    </location>
    <ligand>
        <name>biotin</name>
        <dbReference type="ChEBI" id="CHEBI:57586"/>
    </ligand>
</feature>
<evidence type="ECO:0000313" key="9">
    <source>
        <dbReference type="Proteomes" id="UP000006695"/>
    </source>
</evidence>
<feature type="domain" description="BPL/LPL catalytic" evidence="7">
    <location>
        <begin position="82"/>
        <end position="273"/>
    </location>
</feature>
<sequence length="336" mass="36768">MKETSTQTVDCTIKTLNQQILEIFRARNGEVVSGEELSSSLRISRTAVWKHIKSLKDLGYSIVAVPARGYRLLASPDLLVPAEIAAGLANKRIGTKIICFNETDSTNNVAFKLAEDGAAEGTVVIADTQSRGKGRLGREWASPDGVNLYCSIILRPSITPVAASQLTFLSVVAVARSVEQSTPLQPWIKWPNDILINGKKIAGLLNEMSAETEKVNFVVLGIGVNVNMRSEQFPADLRHPASSLFIEGGVPVNRNDFVRTLLHELDALYDSYLVDGYGAIREEWLARSQMYGRQVRVSCQDRVMTGVVKGIDDIGALLLDLDGREERVLSGDVTIL</sequence>
<dbReference type="Gene3D" id="2.30.30.100">
    <property type="match status" value="1"/>
</dbReference>
<comment type="similarity">
    <text evidence="6">Belongs to the biotin--protein ligase family.</text>
</comment>
<feature type="binding site" evidence="6">
    <location>
        <begin position="105"/>
        <end position="107"/>
    </location>
    <ligand>
        <name>biotin</name>
        <dbReference type="ChEBI" id="CHEBI:57586"/>
    </ligand>
</feature>
<keyword evidence="6" id="KW-0678">Repressor</keyword>
<evidence type="ECO:0000256" key="5">
    <source>
        <dbReference type="ARBA" id="ARBA00047846"/>
    </source>
</evidence>
<dbReference type="SUPFAM" id="SSF50037">
    <property type="entry name" value="C-terminal domain of transcriptional repressors"/>
    <property type="match status" value="1"/>
</dbReference>
<dbReference type="InterPro" id="IPR004408">
    <property type="entry name" value="Biotin_CoA_COase_ligase"/>
</dbReference>
<evidence type="ECO:0000256" key="6">
    <source>
        <dbReference type="HAMAP-Rule" id="MF_00978"/>
    </source>
</evidence>
<evidence type="ECO:0000259" key="7">
    <source>
        <dbReference type="PROSITE" id="PS51733"/>
    </source>
</evidence>